<accession>A0A444U1V6</accession>
<dbReference type="Proteomes" id="UP000289886">
    <property type="component" value="Unassembled WGS sequence"/>
</dbReference>
<comment type="function">
    <text evidence="1">Extremely potent competitive inhibitor of cAMP-dependent protein kinase activity, this protein interacts with the catalytic subunit of the enzyme after the cAMP-induced dissociation of its regulatory chains.</text>
</comment>
<evidence type="ECO:0000256" key="3">
    <source>
        <dbReference type="ARBA" id="ARBA00023013"/>
    </source>
</evidence>
<sequence>MTDVVIDFEATGRTGRRNALPDILGSPAGVRTSELPQKLAELSMSGKYRALRN</sequence>
<evidence type="ECO:0000256" key="1">
    <source>
        <dbReference type="ARBA" id="ARBA00002844"/>
    </source>
</evidence>
<keyword evidence="5" id="KW-1185">Reference proteome</keyword>
<dbReference type="AlphaFoldDB" id="A0A444U1V6"/>
<dbReference type="PANTHER" id="PTHR15416">
    <property type="entry name" value="CAMP-DEPENDENT PROTEIN KINASE INHIBITOR/PKI"/>
    <property type="match status" value="1"/>
</dbReference>
<dbReference type="InterPro" id="IPR004171">
    <property type="entry name" value="cAMP_dep_PKI"/>
</dbReference>
<evidence type="ECO:0000313" key="5">
    <source>
        <dbReference type="Proteomes" id="UP000289886"/>
    </source>
</evidence>
<dbReference type="Pfam" id="PF02827">
    <property type="entry name" value="PKI"/>
    <property type="match status" value="1"/>
</dbReference>
<evidence type="ECO:0000256" key="2">
    <source>
        <dbReference type="ARBA" id="ARBA00006393"/>
    </source>
</evidence>
<comment type="similarity">
    <text evidence="2">Belongs to the PKI family.</text>
</comment>
<gene>
    <name evidence="4" type="ORF">EOD39_2382</name>
</gene>
<keyword evidence="3" id="KW-0649">Protein kinase inhibitor</keyword>
<dbReference type="EMBL" id="SCEB01215525">
    <property type="protein sequence ID" value="RXM29138.1"/>
    <property type="molecule type" value="Genomic_DNA"/>
</dbReference>
<organism evidence="4 5">
    <name type="scientific">Acipenser ruthenus</name>
    <name type="common">Sterlet sturgeon</name>
    <dbReference type="NCBI Taxonomy" id="7906"/>
    <lineage>
        <taxon>Eukaryota</taxon>
        <taxon>Metazoa</taxon>
        <taxon>Chordata</taxon>
        <taxon>Craniata</taxon>
        <taxon>Vertebrata</taxon>
        <taxon>Euteleostomi</taxon>
        <taxon>Actinopterygii</taxon>
        <taxon>Chondrostei</taxon>
        <taxon>Acipenseriformes</taxon>
        <taxon>Acipenseridae</taxon>
        <taxon>Acipenser</taxon>
    </lineage>
</organism>
<dbReference type="GO" id="GO:0004862">
    <property type="term" value="F:cAMP-dependent protein kinase inhibitor activity"/>
    <property type="evidence" value="ECO:0007669"/>
    <property type="project" value="InterPro"/>
</dbReference>
<reference evidence="4 5" key="1">
    <citation type="submission" date="2019-01" db="EMBL/GenBank/DDBJ databases">
        <title>Draft Genome and Complete Hox-Cluster Characterization of the Sterlet Sturgeon (Acipenser ruthenus).</title>
        <authorList>
            <person name="Wei Q."/>
        </authorList>
    </citation>
    <scope>NUCLEOTIDE SEQUENCE [LARGE SCALE GENOMIC DNA]</scope>
    <source>
        <strain evidence="4">WHYD16114868_AA</strain>
        <tissue evidence="4">Blood</tissue>
    </source>
</reference>
<evidence type="ECO:0000313" key="4">
    <source>
        <dbReference type="EMBL" id="RXM29138.1"/>
    </source>
</evidence>
<name>A0A444U1V6_ACIRT</name>
<comment type="caution">
    <text evidence="4">The sequence shown here is derived from an EMBL/GenBank/DDBJ whole genome shotgun (WGS) entry which is preliminary data.</text>
</comment>
<proteinExistence type="inferred from homology"/>
<protein>
    <submittedName>
        <fullName evidence="4">Uncharacterized protein</fullName>
    </submittedName>
</protein>